<organism evidence="3 4">
    <name type="scientific">Sporocytophaga myxococcoides</name>
    <dbReference type="NCBI Taxonomy" id="153721"/>
    <lineage>
        <taxon>Bacteria</taxon>
        <taxon>Pseudomonadati</taxon>
        <taxon>Bacteroidota</taxon>
        <taxon>Cytophagia</taxon>
        <taxon>Cytophagales</taxon>
        <taxon>Cytophagaceae</taxon>
        <taxon>Sporocytophaga</taxon>
    </lineage>
</organism>
<keyword evidence="2" id="KW-0472">Membrane</keyword>
<sequence>MENTGNTGGQRPKKDSSKTILVLVIVALIGVICTLIYSNMQLSDELEIRSQQMEADSTSHSLKTQELDELALAYERIRMEREELGLTKDSLDKKIDSLNLFIAEVRKGNGKAISHMKQMITRLKSELAKEDNQITALKRERDSLKVNVKTLTKRTRQMIDSLNYLHVTREELEEKVAQASILKAENIKVTAINAKGKEFEKDQYKAKNVDKLKITFVLADNIVARKDKKNLTMRLIEPSGVVLFDLSSGGGFFKAEGKELAFTENQTIHFDNTKQTVTFYYMKGGSYKVGTYTIELYSDGHKIGEADLQIK</sequence>
<dbReference type="EMBL" id="BBLT01000003">
    <property type="protein sequence ID" value="GAL84731.1"/>
    <property type="molecule type" value="Genomic_DNA"/>
</dbReference>
<keyword evidence="2" id="KW-1133">Transmembrane helix</keyword>
<evidence type="ECO:0000313" key="3">
    <source>
        <dbReference type="EMBL" id="GAL84731.1"/>
    </source>
</evidence>
<comment type="caution">
    <text evidence="3">The sequence shown here is derived from an EMBL/GenBank/DDBJ whole genome shotgun (WGS) entry which is preliminary data.</text>
</comment>
<gene>
    <name evidence="3" type="ORF">MYP_1959</name>
</gene>
<feature type="transmembrane region" description="Helical" evidence="2">
    <location>
        <begin position="20"/>
        <end position="40"/>
    </location>
</feature>
<name>A0A098LCW3_9BACT</name>
<dbReference type="AlphaFoldDB" id="A0A098LCW3"/>
<accession>A0A098LCW3</accession>
<dbReference type="Proteomes" id="UP000030185">
    <property type="component" value="Unassembled WGS sequence"/>
</dbReference>
<reference evidence="3 4" key="1">
    <citation type="submission" date="2014-09" db="EMBL/GenBank/DDBJ databases">
        <title>Sporocytophaga myxococcoides PG-01 genome sequencing.</title>
        <authorList>
            <person name="Liu L."/>
            <person name="Gao P.J."/>
            <person name="Chen G.J."/>
            <person name="Wang L.S."/>
        </authorList>
    </citation>
    <scope>NUCLEOTIDE SEQUENCE [LARGE SCALE GENOMIC DNA]</scope>
    <source>
        <strain evidence="3 4">PG-01</strain>
    </source>
</reference>
<evidence type="ECO:0000313" key="4">
    <source>
        <dbReference type="Proteomes" id="UP000030185"/>
    </source>
</evidence>
<keyword evidence="2" id="KW-0812">Transmembrane</keyword>
<keyword evidence="4" id="KW-1185">Reference proteome</keyword>
<evidence type="ECO:0008006" key="5">
    <source>
        <dbReference type="Google" id="ProtNLM"/>
    </source>
</evidence>
<dbReference type="OrthoDB" id="848185at2"/>
<feature type="coiled-coil region" evidence="1">
    <location>
        <begin position="113"/>
        <end position="154"/>
    </location>
</feature>
<keyword evidence="1" id="KW-0175">Coiled coil</keyword>
<evidence type="ECO:0000256" key="1">
    <source>
        <dbReference type="SAM" id="Coils"/>
    </source>
</evidence>
<evidence type="ECO:0000256" key="2">
    <source>
        <dbReference type="SAM" id="Phobius"/>
    </source>
</evidence>
<dbReference type="eggNOG" id="COG1196">
    <property type="taxonomic scope" value="Bacteria"/>
</dbReference>
<dbReference type="RefSeq" id="WP_045462038.1">
    <property type="nucleotide sequence ID" value="NZ_BBLT01000003.1"/>
</dbReference>
<proteinExistence type="predicted"/>
<protein>
    <recommendedName>
        <fullName evidence="5">Chromosome segregation protein SMC</fullName>
    </recommendedName>
</protein>
<dbReference type="STRING" id="153721.MYP_1959"/>